<dbReference type="GO" id="GO:0016757">
    <property type="term" value="F:glycosyltransferase activity"/>
    <property type="evidence" value="ECO:0007669"/>
    <property type="project" value="TreeGrafter"/>
</dbReference>
<dbReference type="EMBL" id="CP047394">
    <property type="protein sequence ID" value="QHE59835.1"/>
    <property type="molecule type" value="Genomic_DNA"/>
</dbReference>
<dbReference type="Pfam" id="PF13692">
    <property type="entry name" value="Glyco_trans_1_4"/>
    <property type="match status" value="1"/>
</dbReference>
<dbReference type="KEGG" id="bvq:FHE72_01330"/>
<name>A0A6I6UAW3_9BACI</name>
<organism evidence="2 3">
    <name type="scientific">Rossellomorea vietnamensis</name>
    <dbReference type="NCBI Taxonomy" id="218284"/>
    <lineage>
        <taxon>Bacteria</taxon>
        <taxon>Bacillati</taxon>
        <taxon>Bacillota</taxon>
        <taxon>Bacilli</taxon>
        <taxon>Bacillales</taxon>
        <taxon>Bacillaceae</taxon>
        <taxon>Rossellomorea</taxon>
    </lineage>
</organism>
<dbReference type="PANTHER" id="PTHR45947">
    <property type="entry name" value="SULFOQUINOVOSYL TRANSFERASE SQD2"/>
    <property type="match status" value="1"/>
</dbReference>
<dbReference type="PANTHER" id="PTHR45947:SF3">
    <property type="entry name" value="SULFOQUINOVOSYL TRANSFERASE SQD2"/>
    <property type="match status" value="1"/>
</dbReference>
<gene>
    <name evidence="2" type="ORF">FHE72_01330</name>
</gene>
<dbReference type="Gene3D" id="3.40.50.2000">
    <property type="entry name" value="Glycogen Phosphorylase B"/>
    <property type="match status" value="2"/>
</dbReference>
<evidence type="ECO:0000259" key="1">
    <source>
        <dbReference type="Pfam" id="PF13439"/>
    </source>
</evidence>
<evidence type="ECO:0000313" key="2">
    <source>
        <dbReference type="EMBL" id="QHE59835.1"/>
    </source>
</evidence>
<dbReference type="RefSeq" id="WP_159360994.1">
    <property type="nucleotide sequence ID" value="NZ_CP047394.1"/>
</dbReference>
<dbReference type="InterPro" id="IPR050194">
    <property type="entry name" value="Glycosyltransferase_grp1"/>
</dbReference>
<feature type="domain" description="Glycosyltransferase subfamily 4-like N-terminal" evidence="1">
    <location>
        <begin position="18"/>
        <end position="172"/>
    </location>
</feature>
<proteinExistence type="predicted"/>
<keyword evidence="2" id="KW-0808">Transferase</keyword>
<dbReference type="AlphaFoldDB" id="A0A6I6UAW3"/>
<accession>A0A6I6UAW3</accession>
<evidence type="ECO:0000313" key="3">
    <source>
        <dbReference type="Proteomes" id="UP000465062"/>
    </source>
</evidence>
<dbReference type="InterPro" id="IPR028098">
    <property type="entry name" value="Glyco_trans_4-like_N"/>
</dbReference>
<protein>
    <submittedName>
        <fullName evidence="2">Glycosyltransferase</fullName>
    </submittedName>
</protein>
<dbReference type="Pfam" id="PF13439">
    <property type="entry name" value="Glyco_transf_4"/>
    <property type="match status" value="1"/>
</dbReference>
<dbReference type="Proteomes" id="UP000465062">
    <property type="component" value="Chromosome"/>
</dbReference>
<dbReference type="CDD" id="cd03812">
    <property type="entry name" value="GT4_CapH-like"/>
    <property type="match status" value="1"/>
</dbReference>
<dbReference type="SUPFAM" id="SSF53756">
    <property type="entry name" value="UDP-Glycosyltransferase/glycogen phosphorylase"/>
    <property type="match status" value="1"/>
</dbReference>
<reference evidence="2 3" key="1">
    <citation type="submission" date="2019-06" db="EMBL/GenBank/DDBJ databases">
        <title>An operon consisting of a P-type ATPase gene and a transcriptional regular gene given the different cadmium resistance in Bacillus vietamensis 151-6 and Bacillus marisflavi 151-25.</title>
        <authorList>
            <person name="Yu X."/>
        </authorList>
    </citation>
    <scope>NUCLEOTIDE SEQUENCE [LARGE SCALE GENOMIC DNA]</scope>
    <source>
        <strain evidence="2 3">151-6</strain>
    </source>
</reference>
<sequence>MDVPKRILHVVGAMNRAGTETMLMNLYRNVDHHKIQFDFVSYSEEEAHYDHEIIELGGKVIRLSQTGSIKELYQAIKQNGPYEAVHSHTLFHCGIASAAAYLAAVKVRISHAHTTSDKEDSLVRKMYIGSMRKMIGAFSTHLLACSKEAGEYLFGEEAVHRANYSYFPNVIEFEKLLTSPQSLVSQFKIEEGLGKAIVIGHIGRFIAAKNHDFLLDVMKSLIKRNPNFKLLLVGEGDLKSHIEKRIENEGINESIRLVGIREDIGTMLHSMDVFVFPSLYEGLGLVLLEAQASGLPCIVSEAIQPEADLQLGLVTQLPLRDGPEVWAEAIVRQAMRKEKNIHKIKQSFERNDYSPKAGISKLMNIYGLDTARGGSNEKSIDRFV</sequence>